<gene>
    <name evidence="1" type="ORF">MENTE1834_LOCUS28152</name>
</gene>
<accession>A0ACB0ZPP5</accession>
<proteinExistence type="predicted"/>
<evidence type="ECO:0000313" key="1">
    <source>
        <dbReference type="EMBL" id="CAK5080943.1"/>
    </source>
</evidence>
<comment type="caution">
    <text evidence="1">The sequence shown here is derived from an EMBL/GenBank/DDBJ whole genome shotgun (WGS) entry which is preliminary data.</text>
</comment>
<organism evidence="1 2">
    <name type="scientific">Meloidogyne enterolobii</name>
    <name type="common">Root-knot nematode worm</name>
    <name type="synonym">Meloidogyne mayaguensis</name>
    <dbReference type="NCBI Taxonomy" id="390850"/>
    <lineage>
        <taxon>Eukaryota</taxon>
        <taxon>Metazoa</taxon>
        <taxon>Ecdysozoa</taxon>
        <taxon>Nematoda</taxon>
        <taxon>Chromadorea</taxon>
        <taxon>Rhabditida</taxon>
        <taxon>Tylenchina</taxon>
        <taxon>Tylenchomorpha</taxon>
        <taxon>Tylenchoidea</taxon>
        <taxon>Meloidogynidae</taxon>
        <taxon>Meloidogyninae</taxon>
        <taxon>Meloidogyne</taxon>
    </lineage>
</organism>
<evidence type="ECO:0000313" key="2">
    <source>
        <dbReference type="Proteomes" id="UP001497535"/>
    </source>
</evidence>
<dbReference type="Proteomes" id="UP001497535">
    <property type="component" value="Unassembled WGS sequence"/>
</dbReference>
<protein>
    <submittedName>
        <fullName evidence="1">Uncharacterized protein</fullName>
    </submittedName>
</protein>
<sequence>MYLPNLFSNLPYTARAFVFIFSKFTHIFLAYLNSFNLTFGVPFCSFDCVPFLLVFLTGSLWFNLESKYI</sequence>
<dbReference type="EMBL" id="CAVMJV010000043">
    <property type="protein sequence ID" value="CAK5080943.1"/>
    <property type="molecule type" value="Genomic_DNA"/>
</dbReference>
<keyword evidence="2" id="KW-1185">Reference proteome</keyword>
<name>A0ACB0ZPP5_MELEN</name>
<reference evidence="1" key="1">
    <citation type="submission" date="2023-11" db="EMBL/GenBank/DDBJ databases">
        <authorList>
            <person name="Poullet M."/>
        </authorList>
    </citation>
    <scope>NUCLEOTIDE SEQUENCE</scope>
    <source>
        <strain evidence="1">E1834</strain>
    </source>
</reference>